<keyword evidence="9" id="KW-0808">Transferase</keyword>
<dbReference type="PROSITE" id="PS50113">
    <property type="entry name" value="PAC"/>
    <property type="match status" value="1"/>
</dbReference>
<dbReference type="GO" id="GO:0046983">
    <property type="term" value="F:protein dimerization activity"/>
    <property type="evidence" value="ECO:0007669"/>
    <property type="project" value="InterPro"/>
</dbReference>
<dbReference type="Gene3D" id="3.30.565.10">
    <property type="entry name" value="Histidine kinase-like ATPase, C-terminal domain"/>
    <property type="match status" value="1"/>
</dbReference>
<evidence type="ECO:0000256" key="11">
    <source>
        <dbReference type="ARBA" id="ARBA00022741"/>
    </source>
</evidence>
<dbReference type="InterPro" id="IPR050482">
    <property type="entry name" value="Sensor_HK_TwoCompSys"/>
</dbReference>
<evidence type="ECO:0000256" key="4">
    <source>
        <dbReference type="ARBA" id="ARBA00012438"/>
    </source>
</evidence>
<name>A0A6B3LY91_9BACT</name>
<evidence type="ECO:0000256" key="13">
    <source>
        <dbReference type="ARBA" id="ARBA00022840"/>
    </source>
</evidence>
<feature type="domain" description="Histidine kinase" evidence="20">
    <location>
        <begin position="683"/>
        <end position="771"/>
    </location>
</feature>
<evidence type="ECO:0000256" key="8">
    <source>
        <dbReference type="ARBA" id="ARBA00022553"/>
    </source>
</evidence>
<dbReference type="InterPro" id="IPR011712">
    <property type="entry name" value="Sig_transdc_His_kin_sub3_dim/P"/>
</dbReference>
<keyword evidence="6" id="KW-0004">4Fe-4S</keyword>
<dbReference type="Pfam" id="PF07730">
    <property type="entry name" value="HisKA_3"/>
    <property type="match status" value="1"/>
</dbReference>
<keyword evidence="15" id="KW-0902">Two-component regulatory system</keyword>
<dbReference type="SUPFAM" id="SSF55785">
    <property type="entry name" value="PYP-like sensor domain (PAS domain)"/>
    <property type="match status" value="3"/>
</dbReference>
<evidence type="ECO:0000313" key="22">
    <source>
        <dbReference type="EMBL" id="NEM98461.1"/>
    </source>
</evidence>
<comment type="catalytic activity">
    <reaction evidence="1">
        <text>ATP + protein L-histidine = ADP + protein N-phospho-L-histidine.</text>
        <dbReference type="EC" id="2.7.13.3"/>
    </reaction>
</comment>
<dbReference type="InterPro" id="IPR005467">
    <property type="entry name" value="His_kinase_dom"/>
</dbReference>
<keyword evidence="23" id="KW-1185">Reference proteome</keyword>
<dbReference type="PANTHER" id="PTHR24421">
    <property type="entry name" value="NITRATE/NITRITE SENSOR PROTEIN NARX-RELATED"/>
    <property type="match status" value="1"/>
</dbReference>
<keyword evidence="19" id="KW-0175">Coiled coil</keyword>
<dbReference type="CDD" id="cd00130">
    <property type="entry name" value="PAS"/>
    <property type="match status" value="2"/>
</dbReference>
<evidence type="ECO:0000256" key="3">
    <source>
        <dbReference type="ARBA" id="ARBA00004496"/>
    </source>
</evidence>
<evidence type="ECO:0000256" key="17">
    <source>
        <dbReference type="ARBA" id="ARBA00024827"/>
    </source>
</evidence>
<dbReference type="GO" id="GO:0016020">
    <property type="term" value="C:membrane"/>
    <property type="evidence" value="ECO:0007669"/>
    <property type="project" value="InterPro"/>
</dbReference>
<comment type="caution">
    <text evidence="22">The sequence shown here is derived from an EMBL/GenBank/DDBJ whole genome shotgun (WGS) entry which is preliminary data.</text>
</comment>
<protein>
    <recommendedName>
        <fullName evidence="5">Oxygen sensor histidine kinase NreB</fullName>
        <ecNumber evidence="4">2.7.13.3</ecNumber>
    </recommendedName>
    <alternativeName>
        <fullName evidence="18">Nitrogen regulation protein B</fullName>
    </alternativeName>
</protein>
<dbReference type="NCBIfam" id="TIGR00229">
    <property type="entry name" value="sensory_box"/>
    <property type="match status" value="1"/>
</dbReference>
<evidence type="ECO:0000256" key="16">
    <source>
        <dbReference type="ARBA" id="ARBA00023014"/>
    </source>
</evidence>
<feature type="coiled-coil region" evidence="19">
    <location>
        <begin position="400"/>
        <end position="427"/>
    </location>
</feature>
<dbReference type="EMBL" id="JAAGWD010000005">
    <property type="protein sequence ID" value="NEM98461.1"/>
    <property type="molecule type" value="Genomic_DNA"/>
</dbReference>
<dbReference type="Proteomes" id="UP000474777">
    <property type="component" value="Unassembled WGS sequence"/>
</dbReference>
<keyword evidence="16" id="KW-0411">Iron-sulfur</keyword>
<dbReference type="InterPro" id="IPR004358">
    <property type="entry name" value="Sig_transdc_His_kin-like_C"/>
</dbReference>
<gene>
    <name evidence="22" type="ORF">GXP69_12220</name>
</gene>
<dbReference type="InterPro" id="IPR035965">
    <property type="entry name" value="PAS-like_dom_sf"/>
</dbReference>
<evidence type="ECO:0000256" key="14">
    <source>
        <dbReference type="ARBA" id="ARBA00023004"/>
    </source>
</evidence>
<dbReference type="PANTHER" id="PTHR24421:SF10">
    <property type="entry name" value="NITRATE_NITRITE SENSOR PROTEIN NARQ"/>
    <property type="match status" value="1"/>
</dbReference>
<evidence type="ECO:0000256" key="5">
    <source>
        <dbReference type="ARBA" id="ARBA00017322"/>
    </source>
</evidence>
<dbReference type="AlphaFoldDB" id="A0A6B3LY91"/>
<dbReference type="EC" id="2.7.13.3" evidence="4"/>
<dbReference type="InterPro" id="IPR036890">
    <property type="entry name" value="HATPase_C_sf"/>
</dbReference>
<evidence type="ECO:0000256" key="6">
    <source>
        <dbReference type="ARBA" id="ARBA00022485"/>
    </source>
</evidence>
<evidence type="ECO:0000256" key="9">
    <source>
        <dbReference type="ARBA" id="ARBA00022679"/>
    </source>
</evidence>
<keyword evidence="13" id="KW-0067">ATP-binding</keyword>
<dbReference type="Gene3D" id="2.10.70.100">
    <property type="match status" value="1"/>
</dbReference>
<dbReference type="PRINTS" id="PR00344">
    <property type="entry name" value="BCTRLSENSOR"/>
</dbReference>
<dbReference type="GO" id="GO:0051539">
    <property type="term" value="F:4 iron, 4 sulfur cluster binding"/>
    <property type="evidence" value="ECO:0007669"/>
    <property type="project" value="UniProtKB-KW"/>
</dbReference>
<evidence type="ECO:0000256" key="2">
    <source>
        <dbReference type="ARBA" id="ARBA00001966"/>
    </source>
</evidence>
<evidence type="ECO:0000256" key="15">
    <source>
        <dbReference type="ARBA" id="ARBA00023012"/>
    </source>
</evidence>
<evidence type="ECO:0000256" key="7">
    <source>
        <dbReference type="ARBA" id="ARBA00022490"/>
    </source>
</evidence>
<keyword evidence="11" id="KW-0547">Nucleotide-binding</keyword>
<dbReference type="CDD" id="cd16917">
    <property type="entry name" value="HATPase_UhpB-NarQ-NarX-like"/>
    <property type="match status" value="1"/>
</dbReference>
<evidence type="ECO:0000256" key="19">
    <source>
        <dbReference type="SAM" id="Coils"/>
    </source>
</evidence>
<feature type="domain" description="PAC" evidence="21">
    <location>
        <begin position="222"/>
        <end position="274"/>
    </location>
</feature>
<evidence type="ECO:0000256" key="10">
    <source>
        <dbReference type="ARBA" id="ARBA00022723"/>
    </source>
</evidence>
<keyword evidence="8" id="KW-0597">Phosphoprotein</keyword>
<comment type="cofactor">
    <cofactor evidence="2">
        <name>[4Fe-4S] cluster</name>
        <dbReference type="ChEBI" id="CHEBI:49883"/>
    </cofactor>
</comment>
<organism evidence="22 23">
    <name type="scientific">Pontibacter burrus</name>
    <dbReference type="NCBI Taxonomy" id="2704466"/>
    <lineage>
        <taxon>Bacteria</taxon>
        <taxon>Pseudomonadati</taxon>
        <taxon>Bacteroidota</taxon>
        <taxon>Cytophagia</taxon>
        <taxon>Cytophagales</taxon>
        <taxon>Hymenobacteraceae</taxon>
        <taxon>Pontibacter</taxon>
    </lineage>
</organism>
<dbReference type="InterPro" id="IPR013655">
    <property type="entry name" value="PAS_fold_3"/>
</dbReference>
<dbReference type="PROSITE" id="PS50109">
    <property type="entry name" value="HIS_KIN"/>
    <property type="match status" value="1"/>
</dbReference>
<reference evidence="22 23" key="1">
    <citation type="submission" date="2020-02" db="EMBL/GenBank/DDBJ databases">
        <authorList>
            <person name="Kim M.K."/>
        </authorList>
    </citation>
    <scope>NUCLEOTIDE SEQUENCE [LARGE SCALE GENOMIC DNA]</scope>
    <source>
        <strain evidence="22 23">BT327</strain>
    </source>
</reference>
<dbReference type="GO" id="GO:0005524">
    <property type="term" value="F:ATP binding"/>
    <property type="evidence" value="ECO:0007669"/>
    <property type="project" value="UniProtKB-KW"/>
</dbReference>
<dbReference type="RefSeq" id="WP_163915356.1">
    <property type="nucleotide sequence ID" value="NZ_JAAGWD010000005.1"/>
</dbReference>
<sequence>MNTTSKPAVTDLKAFEKVPDLYLILSPELDVLTVSDAFLQATNTQRPLLTGQPALRVLQHVYPYNSGGLLADLAQSLHHVLASKAPHELPEVLVTQETTESEDNLENTCWRFRNLPVTDAEGNLLYIIHKAEDVSALHQAQTALRNEHQHFNDAQAIGRIGSFERILPGKFVSWSDELFRIHGLEPTPDYVSTDYFLSFVHPDDLQQTLDAIKETHATGIPFNFTHRIIRADGEIRYVQRRAQLITDAQGKPVKVYGTLQDITDQVQAEEEMLRLKDEVTRNATDKYKKIINSLDEAFCVLDVIFNDEMECVDFRYIELNDIFEEQVGVPNVLGKTINELVPDIEPFWKKTYGQVALTGEPIRFESYLGYLDKWFDLYAFRINEMEKNHVAVLFKDVTQRRKDEQRLNELNENLERLVEARTVELRESQLLTEQVMEATPDFIMVFNLLTNKVEYVNQDAYKDDLTRYQETLRIDYDSIMDRAHPDDRGKLKAFVNSFRTLLDDEIYTLDYRVLKDDTTTWYRSRGKVFKRDKAGNPSHYISVVQDISKVMQLEQENLQMKLDLQKSTLIAILEAQEVERRRISESLHNGVGQLLYAAQLNLDRLQPTTAPISALKQAKELLSQAIYQTRKVSHELVPGLLLEFGLDKALHDLCTMYDESALYISCSTEGIEERLESYIEIAIYRICQELINNIIKHAEASVAAIQVRNIKNKIILQVRDNGIGFDPDNIRSRGIGLQMIEDRVKLLNGIFAITSPKTGKGSLVTIQIPLS</sequence>
<keyword evidence="14" id="KW-0408">Iron</keyword>
<evidence type="ECO:0000259" key="20">
    <source>
        <dbReference type="PROSITE" id="PS50109"/>
    </source>
</evidence>
<dbReference type="Gene3D" id="3.30.450.20">
    <property type="entry name" value="PAS domain"/>
    <property type="match status" value="4"/>
</dbReference>
<dbReference type="SUPFAM" id="SSF55874">
    <property type="entry name" value="ATPase domain of HSP90 chaperone/DNA topoisomerase II/histidine kinase"/>
    <property type="match status" value="1"/>
</dbReference>
<dbReference type="InterPro" id="IPR000014">
    <property type="entry name" value="PAS"/>
</dbReference>
<proteinExistence type="predicted"/>
<evidence type="ECO:0000313" key="23">
    <source>
        <dbReference type="Proteomes" id="UP000474777"/>
    </source>
</evidence>
<comment type="subcellular location">
    <subcellularLocation>
        <location evidence="3">Cytoplasm</location>
    </subcellularLocation>
</comment>
<dbReference type="SMART" id="SM00086">
    <property type="entry name" value="PAC"/>
    <property type="match status" value="2"/>
</dbReference>
<keyword evidence="10" id="KW-0479">Metal-binding</keyword>
<dbReference type="InterPro" id="IPR001610">
    <property type="entry name" value="PAC"/>
</dbReference>
<dbReference type="GO" id="GO:0000155">
    <property type="term" value="F:phosphorelay sensor kinase activity"/>
    <property type="evidence" value="ECO:0007669"/>
    <property type="project" value="InterPro"/>
</dbReference>
<keyword evidence="12" id="KW-0418">Kinase</keyword>
<dbReference type="GO" id="GO:0046872">
    <property type="term" value="F:metal ion binding"/>
    <property type="evidence" value="ECO:0007669"/>
    <property type="project" value="UniProtKB-KW"/>
</dbReference>
<dbReference type="InterPro" id="IPR000700">
    <property type="entry name" value="PAS-assoc_C"/>
</dbReference>
<evidence type="ECO:0000259" key="21">
    <source>
        <dbReference type="PROSITE" id="PS50113"/>
    </source>
</evidence>
<dbReference type="SMART" id="SM00387">
    <property type="entry name" value="HATPase_c"/>
    <property type="match status" value="1"/>
</dbReference>
<dbReference type="Pfam" id="PF02518">
    <property type="entry name" value="HATPase_c"/>
    <property type="match status" value="1"/>
</dbReference>
<evidence type="ECO:0000256" key="18">
    <source>
        <dbReference type="ARBA" id="ARBA00030800"/>
    </source>
</evidence>
<dbReference type="Pfam" id="PF08447">
    <property type="entry name" value="PAS_3"/>
    <property type="match status" value="2"/>
</dbReference>
<dbReference type="InterPro" id="IPR003594">
    <property type="entry name" value="HATPase_dom"/>
</dbReference>
<evidence type="ECO:0000256" key="1">
    <source>
        <dbReference type="ARBA" id="ARBA00000085"/>
    </source>
</evidence>
<keyword evidence="7" id="KW-0963">Cytoplasm</keyword>
<comment type="function">
    <text evidence="17">Member of the two-component regulatory system NreB/NreC involved in the control of dissimilatory nitrate/nitrite reduction in response to oxygen. NreB functions as a direct oxygen sensor histidine kinase which is autophosphorylated, in the absence of oxygen, probably at the conserved histidine residue, and transfers its phosphate group probably to a conserved aspartate residue of NreC. NreB/NreC activates the expression of the nitrate (narGHJI) and nitrite (nir) reductase operons, as well as the putative nitrate transporter gene narT.</text>
</comment>
<dbReference type="GO" id="GO:0005737">
    <property type="term" value="C:cytoplasm"/>
    <property type="evidence" value="ECO:0007669"/>
    <property type="project" value="UniProtKB-SubCell"/>
</dbReference>
<accession>A0A6B3LY91</accession>
<evidence type="ECO:0000256" key="12">
    <source>
        <dbReference type="ARBA" id="ARBA00022777"/>
    </source>
</evidence>